<dbReference type="Gene3D" id="3.20.20.70">
    <property type="entry name" value="Aldolase class I"/>
    <property type="match status" value="1"/>
</dbReference>
<dbReference type="OrthoDB" id="429626at2759"/>
<reference evidence="3" key="1">
    <citation type="journal article" date="2020" name="Phytopathology">
        <title>Genome Sequence Resources of Colletotrichum truncatum, C. plurivorum, C. musicola, and C. sojae: Four Species Pathogenic to Soybean (Glycine max).</title>
        <authorList>
            <person name="Rogerio F."/>
            <person name="Boufleur T.R."/>
            <person name="Ciampi-Guillardi M."/>
            <person name="Sukno S.A."/>
            <person name="Thon M.R."/>
            <person name="Massola Junior N.S."/>
            <person name="Baroncelli R."/>
        </authorList>
    </citation>
    <scope>NUCLEOTIDE SEQUENCE</scope>
    <source>
        <strain evidence="3">LFN0074</strain>
    </source>
</reference>
<evidence type="ECO:0000256" key="1">
    <source>
        <dbReference type="ARBA" id="ARBA00005046"/>
    </source>
</evidence>
<dbReference type="GO" id="GO:0061799">
    <property type="term" value="F:cyclic pyranopterin monophosphate synthase activity"/>
    <property type="evidence" value="ECO:0007669"/>
    <property type="project" value="TreeGrafter"/>
</dbReference>
<gene>
    <name evidence="3" type="ORF">CMUS01_10126</name>
</gene>
<comment type="pathway">
    <text evidence="1">Cofactor biosynthesis; molybdopterin biosynthesis.</text>
</comment>
<name>A0A8H6K4H8_9PEZI</name>
<protein>
    <submittedName>
        <fullName evidence="3">Molybdenum cofactor biosynthesis protein 1 b</fullName>
    </submittedName>
</protein>
<dbReference type="EMBL" id="WIGM01000456">
    <property type="protein sequence ID" value="KAF6824714.1"/>
    <property type="molecule type" value="Genomic_DNA"/>
</dbReference>
<dbReference type="PANTHER" id="PTHR22960:SF0">
    <property type="entry name" value="MOLYBDENUM COFACTOR BIOSYNTHESIS PROTEIN 1"/>
    <property type="match status" value="1"/>
</dbReference>
<dbReference type="InterPro" id="IPR050105">
    <property type="entry name" value="MoCo_biosynth_MoaA/MoaC"/>
</dbReference>
<evidence type="ECO:0000313" key="4">
    <source>
        <dbReference type="Proteomes" id="UP000639643"/>
    </source>
</evidence>
<dbReference type="InterPro" id="IPR013785">
    <property type="entry name" value="Aldolase_TIM"/>
</dbReference>
<comment type="caution">
    <text evidence="3">The sequence shown here is derived from an EMBL/GenBank/DDBJ whole genome shotgun (WGS) entry which is preliminary data.</text>
</comment>
<proteinExistence type="predicted"/>
<evidence type="ECO:0000313" key="3">
    <source>
        <dbReference type="EMBL" id="KAF6824714.1"/>
    </source>
</evidence>
<keyword evidence="2" id="KW-0501">Molybdenum cofactor biosynthesis</keyword>
<evidence type="ECO:0000256" key="2">
    <source>
        <dbReference type="ARBA" id="ARBA00023150"/>
    </source>
</evidence>
<dbReference type="Proteomes" id="UP000639643">
    <property type="component" value="Unassembled WGS sequence"/>
</dbReference>
<dbReference type="GO" id="GO:0061798">
    <property type="term" value="F:GTP 3',8'-cyclase activity"/>
    <property type="evidence" value="ECO:0007669"/>
    <property type="project" value="TreeGrafter"/>
</dbReference>
<dbReference type="AlphaFoldDB" id="A0A8H6K4H8"/>
<organism evidence="3 4">
    <name type="scientific">Colletotrichum musicola</name>
    <dbReference type="NCBI Taxonomy" id="2175873"/>
    <lineage>
        <taxon>Eukaryota</taxon>
        <taxon>Fungi</taxon>
        <taxon>Dikarya</taxon>
        <taxon>Ascomycota</taxon>
        <taxon>Pezizomycotina</taxon>
        <taxon>Sordariomycetes</taxon>
        <taxon>Hypocreomycetidae</taxon>
        <taxon>Glomerellales</taxon>
        <taxon>Glomerellaceae</taxon>
        <taxon>Colletotrichum</taxon>
        <taxon>Colletotrichum orchidearum species complex</taxon>
    </lineage>
</organism>
<dbReference type="SUPFAM" id="SSF102114">
    <property type="entry name" value="Radical SAM enzymes"/>
    <property type="match status" value="1"/>
</dbReference>
<dbReference type="InterPro" id="IPR058240">
    <property type="entry name" value="rSAM_sf"/>
</dbReference>
<accession>A0A8H6K4H8</accession>
<dbReference type="GO" id="GO:0006777">
    <property type="term" value="P:Mo-molybdopterin cofactor biosynthetic process"/>
    <property type="evidence" value="ECO:0007669"/>
    <property type="project" value="UniProtKB-KW"/>
</dbReference>
<sequence>MERCKFRCLYRVPEEGLPLPPARELLLLTYEIRANARRDTGALWPYGLKELCSTTNGLSLHRKVDGMIDAFELSRHSAGTKFKINCVVMCGRNNHNAVLLVEMTRDKDVNVGFIEYMAFDGNRWMKNKMLGCTEMLDAMQLPIR</sequence>
<keyword evidence="4" id="KW-1185">Reference proteome</keyword>
<dbReference type="PANTHER" id="PTHR22960">
    <property type="entry name" value="MOLYBDOPTERIN COFACTOR SYNTHESIS PROTEIN A"/>
    <property type="match status" value="1"/>
</dbReference>